<keyword evidence="3" id="KW-1185">Reference proteome</keyword>
<dbReference type="PANTHER" id="PTHR30093:SF2">
    <property type="entry name" value="TYPE II SECRETION SYSTEM PROTEIN H"/>
    <property type="match status" value="1"/>
</dbReference>
<dbReference type="InterPro" id="IPR027558">
    <property type="entry name" value="Pre_pil_HX9DG_C"/>
</dbReference>
<reference evidence="2 3" key="1">
    <citation type="submission" date="2019-02" db="EMBL/GenBank/DDBJ databases">
        <title>Deep-cultivation of Planctomycetes and their phenomic and genomic characterization uncovers novel biology.</title>
        <authorList>
            <person name="Wiegand S."/>
            <person name="Jogler M."/>
            <person name="Boedeker C."/>
            <person name="Pinto D."/>
            <person name="Vollmers J."/>
            <person name="Rivas-Marin E."/>
            <person name="Kohn T."/>
            <person name="Peeters S.H."/>
            <person name="Heuer A."/>
            <person name="Rast P."/>
            <person name="Oberbeckmann S."/>
            <person name="Bunk B."/>
            <person name="Jeske O."/>
            <person name="Meyerdierks A."/>
            <person name="Storesund J.E."/>
            <person name="Kallscheuer N."/>
            <person name="Luecker S."/>
            <person name="Lage O.M."/>
            <person name="Pohl T."/>
            <person name="Merkel B.J."/>
            <person name="Hornburger P."/>
            <person name="Mueller R.-W."/>
            <person name="Bruemmer F."/>
            <person name="Labrenz M."/>
            <person name="Spormann A.M."/>
            <person name="Op den Camp H."/>
            <person name="Overmann J."/>
            <person name="Amann R."/>
            <person name="Jetten M.S.M."/>
            <person name="Mascher T."/>
            <person name="Medema M.H."/>
            <person name="Devos D.P."/>
            <person name="Kaster A.-K."/>
            <person name="Ovreas L."/>
            <person name="Rohde M."/>
            <person name="Galperin M.Y."/>
            <person name="Jogler C."/>
        </authorList>
    </citation>
    <scope>NUCLEOTIDE SEQUENCE [LARGE SCALE GENOMIC DNA]</scope>
    <source>
        <strain evidence="2 3">Pan216</strain>
    </source>
</reference>
<evidence type="ECO:0000313" key="3">
    <source>
        <dbReference type="Proteomes" id="UP000317093"/>
    </source>
</evidence>
<dbReference type="KEGG" id="knv:Pan216_54340"/>
<accession>A0A518BC34</accession>
<dbReference type="EMBL" id="CP036279">
    <property type="protein sequence ID" value="QDU64544.1"/>
    <property type="molecule type" value="Genomic_DNA"/>
</dbReference>
<dbReference type="PANTHER" id="PTHR30093">
    <property type="entry name" value="GENERAL SECRETION PATHWAY PROTEIN G"/>
    <property type="match status" value="1"/>
</dbReference>
<dbReference type="AlphaFoldDB" id="A0A518BC34"/>
<proteinExistence type="predicted"/>
<name>A0A518BC34_9BACT</name>
<evidence type="ECO:0000313" key="2">
    <source>
        <dbReference type="EMBL" id="QDU64544.1"/>
    </source>
</evidence>
<dbReference type="NCBIfam" id="TIGR04294">
    <property type="entry name" value="pre_pil_HX9DG"/>
    <property type="match status" value="1"/>
</dbReference>
<gene>
    <name evidence="2" type="ORF">Pan216_54340</name>
</gene>
<sequence>MFNYRVAVSYRDITDGLSKTIAASELIHGDGENSTYTHGDLVRGAARPGGFPHSFPTTAQIDAWGATASSRTGVTGTGSPRGDTGANWVRGELSQTIFNTLLTPNSPSPSCIICSSCSASDGYGMIAARSRHPGGVHVMMGDGSTRFVSDTIDGQTWQFLGSVSDGEIVQDY</sequence>
<dbReference type="Proteomes" id="UP000317093">
    <property type="component" value="Chromosome"/>
</dbReference>
<dbReference type="InterPro" id="IPR011453">
    <property type="entry name" value="DUF1559"/>
</dbReference>
<organism evidence="2 3">
    <name type="scientific">Kolteria novifilia</name>
    <dbReference type="NCBI Taxonomy" id="2527975"/>
    <lineage>
        <taxon>Bacteria</taxon>
        <taxon>Pseudomonadati</taxon>
        <taxon>Planctomycetota</taxon>
        <taxon>Planctomycetia</taxon>
        <taxon>Kolteriales</taxon>
        <taxon>Kolteriaceae</taxon>
        <taxon>Kolteria</taxon>
    </lineage>
</organism>
<evidence type="ECO:0000259" key="1">
    <source>
        <dbReference type="Pfam" id="PF07596"/>
    </source>
</evidence>
<dbReference type="Pfam" id="PF07596">
    <property type="entry name" value="SBP_bac_10"/>
    <property type="match status" value="1"/>
</dbReference>
<protein>
    <recommendedName>
        <fullName evidence="1">DUF1559 domain-containing protein</fullName>
    </recommendedName>
</protein>
<feature type="domain" description="DUF1559" evidence="1">
    <location>
        <begin position="1"/>
        <end position="154"/>
    </location>
</feature>